<comment type="caution">
    <text evidence="1">The sequence shown here is derived from an EMBL/GenBank/DDBJ whole genome shotgun (WGS) entry which is preliminary data.</text>
</comment>
<accession>A0AAW1RZI7</accession>
<evidence type="ECO:0000313" key="2">
    <source>
        <dbReference type="Proteomes" id="UP001445335"/>
    </source>
</evidence>
<dbReference type="EMBL" id="JALJOU010000016">
    <property type="protein sequence ID" value="KAK9839414.1"/>
    <property type="molecule type" value="Genomic_DNA"/>
</dbReference>
<protein>
    <recommendedName>
        <fullName evidence="3">Pherophorin domain-containing protein</fullName>
    </recommendedName>
</protein>
<reference evidence="1 2" key="1">
    <citation type="journal article" date="2024" name="Nat. Commun.">
        <title>Phylogenomics reveals the evolutionary origins of lichenization in chlorophyte algae.</title>
        <authorList>
            <person name="Puginier C."/>
            <person name="Libourel C."/>
            <person name="Otte J."/>
            <person name="Skaloud P."/>
            <person name="Haon M."/>
            <person name="Grisel S."/>
            <person name="Petersen M."/>
            <person name="Berrin J.G."/>
            <person name="Delaux P.M."/>
            <person name="Dal Grande F."/>
            <person name="Keller J."/>
        </authorList>
    </citation>
    <scope>NUCLEOTIDE SEQUENCE [LARGE SCALE GENOMIC DNA]</scope>
    <source>
        <strain evidence="1 2">SAG 245.80</strain>
    </source>
</reference>
<evidence type="ECO:0000313" key="1">
    <source>
        <dbReference type="EMBL" id="KAK9839414.1"/>
    </source>
</evidence>
<dbReference type="Proteomes" id="UP001445335">
    <property type="component" value="Unassembled WGS sequence"/>
</dbReference>
<sequence>MQVPYCVSGGACGARDQLGCPVAIPCASTPGSSLPAGRFACAAPGCPLCMIPYGSPSARLLPQDPSQSSRPGGTLLVDHDVSSASTTTVTLTIVLDAGSIIGSAQKLLVYLSNTPPQASANAAIQSDGANGYDSMRVAANCATYVRTLPSDCTVNTIYIAVQANTCHSTEYMAGALNSTTATSPGGCSCDDSSTGHPICTTADSTLKLGSGVLHAFPTASPASNCTYISVVSPTSPSCPSLGRK</sequence>
<keyword evidence="2" id="KW-1185">Reference proteome</keyword>
<evidence type="ECO:0008006" key="3">
    <source>
        <dbReference type="Google" id="ProtNLM"/>
    </source>
</evidence>
<proteinExistence type="predicted"/>
<organism evidence="1 2">
    <name type="scientific">Elliptochloris bilobata</name>
    <dbReference type="NCBI Taxonomy" id="381761"/>
    <lineage>
        <taxon>Eukaryota</taxon>
        <taxon>Viridiplantae</taxon>
        <taxon>Chlorophyta</taxon>
        <taxon>core chlorophytes</taxon>
        <taxon>Trebouxiophyceae</taxon>
        <taxon>Trebouxiophyceae incertae sedis</taxon>
        <taxon>Elliptochloris clade</taxon>
        <taxon>Elliptochloris</taxon>
    </lineage>
</organism>
<dbReference type="AlphaFoldDB" id="A0AAW1RZI7"/>
<gene>
    <name evidence="1" type="ORF">WJX81_000652</name>
</gene>
<name>A0AAW1RZI7_9CHLO</name>